<protein>
    <submittedName>
        <fullName evidence="2">Uncharacterized protein</fullName>
    </submittedName>
</protein>
<keyword evidence="3" id="KW-1185">Reference proteome</keyword>
<proteinExistence type="predicted"/>
<comment type="caution">
    <text evidence="2">The sequence shown here is derived from an EMBL/GenBank/DDBJ whole genome shotgun (WGS) entry which is preliminary data.</text>
</comment>
<sequence>MRSLGCVMAAAICLVGINAIFTGGDCHPAVLQNWSFADLLLRVFAYLPLTSRDCNWGCPIPPGAGRGGEGPGTRNAETGLQALPELRIANTDN</sequence>
<evidence type="ECO:0000313" key="2">
    <source>
        <dbReference type="EMBL" id="KAK7812194.1"/>
    </source>
</evidence>
<reference evidence="2 3" key="1">
    <citation type="journal article" date="2023" name="bioRxiv">
        <title>Conserved and derived expression patterns and positive selection on dental genes reveal complex evolutionary context of ever-growing rodent molars.</title>
        <authorList>
            <person name="Calamari Z.T."/>
            <person name="Song A."/>
            <person name="Cohen E."/>
            <person name="Akter M."/>
            <person name="Roy R.D."/>
            <person name="Hallikas O."/>
            <person name="Christensen M.M."/>
            <person name="Li P."/>
            <person name="Marangoni P."/>
            <person name="Jernvall J."/>
            <person name="Klein O.D."/>
        </authorList>
    </citation>
    <scope>NUCLEOTIDE SEQUENCE [LARGE SCALE GENOMIC DNA]</scope>
    <source>
        <strain evidence="2">V071</strain>
    </source>
</reference>
<accession>A0AAW0ICA8</accession>
<dbReference type="EMBL" id="JBBHLL010000157">
    <property type="protein sequence ID" value="KAK7812194.1"/>
    <property type="molecule type" value="Genomic_DNA"/>
</dbReference>
<feature type="signal peptide" evidence="1">
    <location>
        <begin position="1"/>
        <end position="19"/>
    </location>
</feature>
<evidence type="ECO:0000313" key="3">
    <source>
        <dbReference type="Proteomes" id="UP001488838"/>
    </source>
</evidence>
<dbReference type="AlphaFoldDB" id="A0AAW0ICA8"/>
<keyword evidence="1" id="KW-0732">Signal</keyword>
<gene>
    <name evidence="2" type="ORF">U0070_014785</name>
</gene>
<organism evidence="2 3">
    <name type="scientific">Myodes glareolus</name>
    <name type="common">Bank vole</name>
    <name type="synonym">Clethrionomys glareolus</name>
    <dbReference type="NCBI Taxonomy" id="447135"/>
    <lineage>
        <taxon>Eukaryota</taxon>
        <taxon>Metazoa</taxon>
        <taxon>Chordata</taxon>
        <taxon>Craniata</taxon>
        <taxon>Vertebrata</taxon>
        <taxon>Euteleostomi</taxon>
        <taxon>Mammalia</taxon>
        <taxon>Eutheria</taxon>
        <taxon>Euarchontoglires</taxon>
        <taxon>Glires</taxon>
        <taxon>Rodentia</taxon>
        <taxon>Myomorpha</taxon>
        <taxon>Muroidea</taxon>
        <taxon>Cricetidae</taxon>
        <taxon>Arvicolinae</taxon>
        <taxon>Myodes</taxon>
    </lineage>
</organism>
<name>A0AAW0ICA8_MYOGA</name>
<dbReference type="Proteomes" id="UP001488838">
    <property type="component" value="Unassembled WGS sequence"/>
</dbReference>
<feature type="chain" id="PRO_5043631590" evidence="1">
    <location>
        <begin position="20"/>
        <end position="93"/>
    </location>
</feature>
<evidence type="ECO:0000256" key="1">
    <source>
        <dbReference type="SAM" id="SignalP"/>
    </source>
</evidence>